<name>A0ABV7JFL1_9GAMM</name>
<dbReference type="PANTHER" id="PTHR41913">
    <property type="entry name" value="DUF1684 DOMAIN-CONTAINING PROTEIN"/>
    <property type="match status" value="1"/>
</dbReference>
<dbReference type="Proteomes" id="UP001595533">
    <property type="component" value="Unassembled WGS sequence"/>
</dbReference>
<feature type="signal peptide" evidence="1">
    <location>
        <begin position="1"/>
        <end position="19"/>
    </location>
</feature>
<comment type="caution">
    <text evidence="2">The sequence shown here is derived from an EMBL/GenBank/DDBJ whole genome shotgun (WGS) entry which is preliminary data.</text>
</comment>
<dbReference type="EMBL" id="JBHRTS010000009">
    <property type="protein sequence ID" value="MFC3195659.1"/>
    <property type="molecule type" value="Genomic_DNA"/>
</dbReference>
<evidence type="ECO:0000256" key="1">
    <source>
        <dbReference type="SAM" id="SignalP"/>
    </source>
</evidence>
<dbReference type="PANTHER" id="PTHR41913:SF1">
    <property type="entry name" value="DUF1684 DOMAIN-CONTAINING PROTEIN"/>
    <property type="match status" value="1"/>
</dbReference>
<dbReference type="InterPro" id="IPR012467">
    <property type="entry name" value="DUF1684"/>
</dbReference>
<keyword evidence="1" id="KW-0732">Signal</keyword>
<organism evidence="2 3">
    <name type="scientific">Marinicella sediminis</name>
    <dbReference type="NCBI Taxonomy" id="1792834"/>
    <lineage>
        <taxon>Bacteria</taxon>
        <taxon>Pseudomonadati</taxon>
        <taxon>Pseudomonadota</taxon>
        <taxon>Gammaproteobacteria</taxon>
        <taxon>Lysobacterales</taxon>
        <taxon>Marinicellaceae</taxon>
        <taxon>Marinicella</taxon>
    </lineage>
</organism>
<evidence type="ECO:0000313" key="2">
    <source>
        <dbReference type="EMBL" id="MFC3195659.1"/>
    </source>
</evidence>
<keyword evidence="3" id="KW-1185">Reference proteome</keyword>
<dbReference type="Pfam" id="PF07920">
    <property type="entry name" value="DUF1684"/>
    <property type="match status" value="1"/>
</dbReference>
<dbReference type="RefSeq" id="WP_077412314.1">
    <property type="nucleotide sequence ID" value="NZ_JBHRTS010000009.1"/>
</dbReference>
<reference evidence="3" key="1">
    <citation type="journal article" date="2019" name="Int. J. Syst. Evol. Microbiol.">
        <title>The Global Catalogue of Microorganisms (GCM) 10K type strain sequencing project: providing services to taxonomists for standard genome sequencing and annotation.</title>
        <authorList>
            <consortium name="The Broad Institute Genomics Platform"/>
            <consortium name="The Broad Institute Genome Sequencing Center for Infectious Disease"/>
            <person name="Wu L."/>
            <person name="Ma J."/>
        </authorList>
    </citation>
    <scope>NUCLEOTIDE SEQUENCE [LARGE SCALE GENOMIC DNA]</scope>
    <source>
        <strain evidence="3">KCTC 42953</strain>
    </source>
</reference>
<proteinExistence type="predicted"/>
<evidence type="ECO:0000313" key="3">
    <source>
        <dbReference type="Proteomes" id="UP001595533"/>
    </source>
</evidence>
<accession>A0ABV7JFL1</accession>
<sequence length="292" mass="32696">MIRLLITSFLLTTSINTQAQPQEYLDWKDGRLERLTQPHGWLSLVGLEWLYTGDNRIGAAADNDIVLSHGPDYLGNLQLSADSSMRFVPVADSGIMANGEPLADTIDVFADTSEQVTTEFTIGSFLFYVVERDKMAFRIKDARAPTRIDFKGLDYFPYDPDLRIVARFVPYEPAKIIPTVNVLGVLNDSLSPGRLEFNIAGKSYSLDALDSDNAYYMIFADRTNGRSTYGPGRFVYTDGKVNEQGEVVIDFNKAYNPPCAFTAYSTCTLPPRQNRLPVFIEAGERKYANSVY</sequence>
<gene>
    <name evidence="2" type="ORF">ACFODZ_15500</name>
</gene>
<feature type="chain" id="PRO_5045730511" evidence="1">
    <location>
        <begin position="20"/>
        <end position="292"/>
    </location>
</feature>
<protein>
    <submittedName>
        <fullName evidence="2">DUF1684 domain-containing protein</fullName>
    </submittedName>
</protein>